<dbReference type="EMBL" id="NEVH01019421">
    <property type="protein sequence ID" value="PNF22375.1"/>
    <property type="molecule type" value="Genomic_DNA"/>
</dbReference>
<dbReference type="InParanoid" id="A0A2J7Q1B7"/>
<name>A0A2J7Q1B7_9NEOP</name>
<dbReference type="Proteomes" id="UP000235965">
    <property type="component" value="Unassembled WGS sequence"/>
</dbReference>
<reference evidence="1 2" key="1">
    <citation type="submission" date="2017-12" db="EMBL/GenBank/DDBJ databases">
        <title>Hemimetabolous genomes reveal molecular basis of termite eusociality.</title>
        <authorList>
            <person name="Harrison M.C."/>
            <person name="Jongepier E."/>
            <person name="Robertson H.M."/>
            <person name="Arning N."/>
            <person name="Bitard-Feildel T."/>
            <person name="Chao H."/>
            <person name="Childers C.P."/>
            <person name="Dinh H."/>
            <person name="Doddapaneni H."/>
            <person name="Dugan S."/>
            <person name="Gowin J."/>
            <person name="Greiner C."/>
            <person name="Han Y."/>
            <person name="Hu H."/>
            <person name="Hughes D.S.T."/>
            <person name="Huylmans A.-K."/>
            <person name="Kemena C."/>
            <person name="Kremer L.P.M."/>
            <person name="Lee S.L."/>
            <person name="Lopez-Ezquerra A."/>
            <person name="Mallet L."/>
            <person name="Monroy-Kuhn J.M."/>
            <person name="Moser A."/>
            <person name="Murali S.C."/>
            <person name="Muzny D.M."/>
            <person name="Otani S."/>
            <person name="Piulachs M.-D."/>
            <person name="Poelchau M."/>
            <person name="Qu J."/>
            <person name="Schaub F."/>
            <person name="Wada-Katsumata A."/>
            <person name="Worley K.C."/>
            <person name="Xie Q."/>
            <person name="Ylla G."/>
            <person name="Poulsen M."/>
            <person name="Gibbs R.A."/>
            <person name="Schal C."/>
            <person name="Richards S."/>
            <person name="Belles X."/>
            <person name="Korb J."/>
            <person name="Bornberg-Bauer E."/>
        </authorList>
    </citation>
    <scope>NUCLEOTIDE SEQUENCE [LARGE SCALE GENOMIC DNA]</scope>
    <source>
        <tissue evidence="1">Whole body</tissue>
    </source>
</reference>
<gene>
    <name evidence="1" type="ORF">B7P43_G17318</name>
</gene>
<evidence type="ECO:0000313" key="2">
    <source>
        <dbReference type="Proteomes" id="UP000235965"/>
    </source>
</evidence>
<proteinExistence type="predicted"/>
<dbReference type="OrthoDB" id="6247875at2759"/>
<accession>A0A2J7Q1B7</accession>
<dbReference type="AlphaFoldDB" id="A0A2J7Q1B7"/>
<evidence type="ECO:0000313" key="1">
    <source>
        <dbReference type="EMBL" id="PNF22375.1"/>
    </source>
</evidence>
<comment type="caution">
    <text evidence="1">The sequence shown here is derived from an EMBL/GenBank/DDBJ whole genome shotgun (WGS) entry which is preliminary data.</text>
</comment>
<sequence>MNYVSTAVNCDYATLMDDQQLPYVHAPGLEITSILRENPDVATLIEFVQLELPKCDFFV</sequence>
<protein>
    <submittedName>
        <fullName evidence="1">Uncharacterized protein</fullName>
    </submittedName>
</protein>
<organism evidence="1 2">
    <name type="scientific">Cryptotermes secundus</name>
    <dbReference type="NCBI Taxonomy" id="105785"/>
    <lineage>
        <taxon>Eukaryota</taxon>
        <taxon>Metazoa</taxon>
        <taxon>Ecdysozoa</taxon>
        <taxon>Arthropoda</taxon>
        <taxon>Hexapoda</taxon>
        <taxon>Insecta</taxon>
        <taxon>Pterygota</taxon>
        <taxon>Neoptera</taxon>
        <taxon>Polyneoptera</taxon>
        <taxon>Dictyoptera</taxon>
        <taxon>Blattodea</taxon>
        <taxon>Blattoidea</taxon>
        <taxon>Termitoidae</taxon>
        <taxon>Kalotermitidae</taxon>
        <taxon>Cryptotermitinae</taxon>
        <taxon>Cryptotermes</taxon>
    </lineage>
</organism>
<keyword evidence="2" id="KW-1185">Reference proteome</keyword>